<dbReference type="RefSeq" id="WP_185258957.1">
    <property type="nucleotide sequence ID" value="NZ_AP023368.1"/>
</dbReference>
<evidence type="ECO:0000259" key="8">
    <source>
        <dbReference type="PROSITE" id="PS51100"/>
    </source>
</evidence>
<name>A0A7I8DLM3_9FIRM</name>
<keyword evidence="5" id="KW-0598">Phosphotransferase system</keyword>
<dbReference type="PANTHER" id="PTHR34581:SF2">
    <property type="entry name" value="PTS SYSTEM N,N'-DIACETYLCHITOBIOSE-SPECIFIC EIIB COMPONENT"/>
    <property type="match status" value="1"/>
</dbReference>
<feature type="modified residue" description="Phosphocysteine; by EIIA" evidence="7">
    <location>
        <position position="8"/>
    </location>
</feature>
<dbReference type="GO" id="GO:0008982">
    <property type="term" value="F:protein-N(PI)-phosphohistidine-sugar phosphotransferase activity"/>
    <property type="evidence" value="ECO:0007669"/>
    <property type="project" value="InterPro"/>
</dbReference>
<gene>
    <name evidence="9" type="primary">licB</name>
    <name evidence="9" type="ORF">bsdcttw_16780</name>
</gene>
<dbReference type="Proteomes" id="UP000515703">
    <property type="component" value="Chromosome"/>
</dbReference>
<evidence type="ECO:0000313" key="9">
    <source>
        <dbReference type="EMBL" id="BCJ98637.1"/>
    </source>
</evidence>
<dbReference type="PROSITE" id="PS51100">
    <property type="entry name" value="PTS_EIIB_TYPE_3"/>
    <property type="match status" value="1"/>
</dbReference>
<dbReference type="KEGG" id="acht:bsdcttw_16780"/>
<dbReference type="InterPro" id="IPR051819">
    <property type="entry name" value="PTS_sugar-specific_EIIB"/>
</dbReference>
<sequence length="102" mass="11484">MYRIALVCENGASTGMVVRKMQAAAEKKAIEAEIKAYPFTQLENFIEEKDVILFGPQLAYKLTQAKKTFEKYADKMETISPVDFGMMNGEKILNDAIKIADK</sequence>
<keyword evidence="2" id="KW-0597">Phosphoprotein</keyword>
<dbReference type="PANTHER" id="PTHR34581">
    <property type="entry name" value="PTS SYSTEM N,N'-DIACETYLCHITOBIOSE-SPECIFIC EIIB COMPONENT"/>
    <property type="match status" value="1"/>
</dbReference>
<keyword evidence="4" id="KW-0808">Transferase</keyword>
<evidence type="ECO:0000256" key="6">
    <source>
        <dbReference type="ARBA" id="ARBA00022777"/>
    </source>
</evidence>
<protein>
    <submittedName>
        <fullName evidence="9">PTS sugar transporter subunit IIB</fullName>
    </submittedName>
</protein>
<dbReference type="InterPro" id="IPR003501">
    <property type="entry name" value="PTS_EIIB_2/3"/>
</dbReference>
<evidence type="ECO:0000256" key="5">
    <source>
        <dbReference type="ARBA" id="ARBA00022683"/>
    </source>
</evidence>
<accession>A0A7I8DLM3</accession>
<keyword evidence="10" id="KW-1185">Reference proteome</keyword>
<evidence type="ECO:0000256" key="2">
    <source>
        <dbReference type="ARBA" id="ARBA00022553"/>
    </source>
</evidence>
<dbReference type="Gene3D" id="3.40.50.2300">
    <property type="match status" value="1"/>
</dbReference>
<dbReference type="Pfam" id="PF02302">
    <property type="entry name" value="PTS_IIB"/>
    <property type="match status" value="1"/>
</dbReference>
<dbReference type="InterPro" id="IPR013012">
    <property type="entry name" value="PTS_EIIB_3"/>
</dbReference>
<dbReference type="GO" id="GO:0009401">
    <property type="term" value="P:phosphoenolpyruvate-dependent sugar phosphotransferase system"/>
    <property type="evidence" value="ECO:0007669"/>
    <property type="project" value="UniProtKB-KW"/>
</dbReference>
<reference evidence="9 10" key="2">
    <citation type="submission" date="2020-08" db="EMBL/GenBank/DDBJ databases">
        <authorList>
            <person name="Ueki A."/>
            <person name="Tonouchi A."/>
        </authorList>
    </citation>
    <scope>NUCLEOTIDE SEQUENCE [LARGE SCALE GENOMIC DNA]</scope>
    <source>
        <strain evidence="9 10">CTTW</strain>
    </source>
</reference>
<evidence type="ECO:0000313" key="10">
    <source>
        <dbReference type="Proteomes" id="UP000515703"/>
    </source>
</evidence>
<dbReference type="GO" id="GO:0016301">
    <property type="term" value="F:kinase activity"/>
    <property type="evidence" value="ECO:0007669"/>
    <property type="project" value="UniProtKB-KW"/>
</dbReference>
<organism evidence="9 10">
    <name type="scientific">Anaerocolumna chitinilytica</name>
    <dbReference type="NCBI Taxonomy" id="1727145"/>
    <lineage>
        <taxon>Bacteria</taxon>
        <taxon>Bacillati</taxon>
        <taxon>Bacillota</taxon>
        <taxon>Clostridia</taxon>
        <taxon>Lachnospirales</taxon>
        <taxon>Lachnospiraceae</taxon>
        <taxon>Anaerocolumna</taxon>
    </lineage>
</organism>
<proteinExistence type="predicted"/>
<evidence type="ECO:0000256" key="1">
    <source>
        <dbReference type="ARBA" id="ARBA00022448"/>
    </source>
</evidence>
<reference evidence="9 10" key="1">
    <citation type="submission" date="2020-08" db="EMBL/GenBank/DDBJ databases">
        <title>Draft genome sequencing of an Anaerocolumna strain isolated from anoxic soil subjected to BSD treatment.</title>
        <authorList>
            <person name="Uek A."/>
            <person name="Tonouchi A."/>
        </authorList>
    </citation>
    <scope>NUCLEOTIDE SEQUENCE [LARGE SCALE GENOMIC DNA]</scope>
    <source>
        <strain evidence="9 10">CTTW</strain>
    </source>
</reference>
<feature type="domain" description="PTS EIIB type-3" evidence="8">
    <location>
        <begin position="1"/>
        <end position="102"/>
    </location>
</feature>
<dbReference type="AlphaFoldDB" id="A0A7I8DLM3"/>
<keyword evidence="1" id="KW-0813">Transport</keyword>
<dbReference type="SUPFAM" id="SSF52794">
    <property type="entry name" value="PTS system IIB component-like"/>
    <property type="match status" value="1"/>
</dbReference>
<evidence type="ECO:0000256" key="3">
    <source>
        <dbReference type="ARBA" id="ARBA00022597"/>
    </source>
</evidence>
<dbReference type="InterPro" id="IPR036095">
    <property type="entry name" value="PTS_EIIB-like_sf"/>
</dbReference>
<keyword evidence="3 9" id="KW-0762">Sugar transport</keyword>
<evidence type="ECO:0000256" key="4">
    <source>
        <dbReference type="ARBA" id="ARBA00022679"/>
    </source>
</evidence>
<dbReference type="EMBL" id="AP023368">
    <property type="protein sequence ID" value="BCJ98637.1"/>
    <property type="molecule type" value="Genomic_DNA"/>
</dbReference>
<keyword evidence="6" id="KW-0418">Kinase</keyword>
<evidence type="ECO:0000256" key="7">
    <source>
        <dbReference type="PROSITE-ProRule" id="PRU00423"/>
    </source>
</evidence>